<dbReference type="AlphaFoldDB" id="A0A7C9FE22"/>
<gene>
    <name evidence="1" type="ORF">GBK04_17900</name>
</gene>
<protein>
    <submittedName>
        <fullName evidence="1">Lasso RiPP family leader peptide-containing protein</fullName>
    </submittedName>
</protein>
<dbReference type="NCBIfam" id="NF033521">
    <property type="entry name" value="lasso_leader_L3"/>
    <property type="match status" value="1"/>
</dbReference>
<evidence type="ECO:0000313" key="2">
    <source>
        <dbReference type="Proteomes" id="UP000479293"/>
    </source>
</evidence>
<organism evidence="1 2">
    <name type="scientific">Salmonirosea aquatica</name>
    <dbReference type="NCBI Taxonomy" id="2654236"/>
    <lineage>
        <taxon>Bacteria</taxon>
        <taxon>Pseudomonadati</taxon>
        <taxon>Bacteroidota</taxon>
        <taxon>Cytophagia</taxon>
        <taxon>Cytophagales</taxon>
        <taxon>Spirosomataceae</taxon>
        <taxon>Salmonirosea</taxon>
    </lineage>
</organism>
<sequence length="48" mass="5067">MNAYTSKNATTPGGKKSYVKPTLKKIGSVARLTLKGGSQTDAFSTYTP</sequence>
<keyword evidence="2" id="KW-1185">Reference proteome</keyword>
<dbReference type="RefSeq" id="WP_152761987.1">
    <property type="nucleotide sequence ID" value="NZ_WHLY01000002.1"/>
</dbReference>
<comment type="caution">
    <text evidence="1">The sequence shown here is derived from an EMBL/GenBank/DDBJ whole genome shotgun (WGS) entry which is preliminary data.</text>
</comment>
<proteinExistence type="predicted"/>
<dbReference type="Proteomes" id="UP000479293">
    <property type="component" value="Unassembled WGS sequence"/>
</dbReference>
<reference evidence="1 2" key="1">
    <citation type="submission" date="2019-10" db="EMBL/GenBank/DDBJ databases">
        <title>Draft Genome Sequence of Cytophagaceae sp. SJW1-29.</title>
        <authorList>
            <person name="Choi A."/>
        </authorList>
    </citation>
    <scope>NUCLEOTIDE SEQUENCE [LARGE SCALE GENOMIC DNA]</scope>
    <source>
        <strain evidence="1 2">SJW1-29</strain>
    </source>
</reference>
<accession>A0A7C9FE22</accession>
<evidence type="ECO:0000313" key="1">
    <source>
        <dbReference type="EMBL" id="MPR35170.1"/>
    </source>
</evidence>
<dbReference type="EMBL" id="WHLY01000002">
    <property type="protein sequence ID" value="MPR35170.1"/>
    <property type="molecule type" value="Genomic_DNA"/>
</dbReference>
<name>A0A7C9FE22_9BACT</name>